<organism evidence="13 14">
    <name type="scientific">Paracoccus methylarcula</name>
    <dbReference type="NCBI Taxonomy" id="72022"/>
    <lineage>
        <taxon>Bacteria</taxon>
        <taxon>Pseudomonadati</taxon>
        <taxon>Pseudomonadota</taxon>
        <taxon>Alphaproteobacteria</taxon>
        <taxon>Rhodobacterales</taxon>
        <taxon>Paracoccaceae</taxon>
        <taxon>Paracoccus</taxon>
    </lineage>
</organism>
<evidence type="ECO:0000256" key="10">
    <source>
        <dbReference type="HAMAP-Rule" id="MF_00530"/>
    </source>
</evidence>
<evidence type="ECO:0000256" key="9">
    <source>
        <dbReference type="ARBA" id="ARBA00023310"/>
    </source>
</evidence>
<comment type="caution">
    <text evidence="13">The sequence shown here is derived from an EMBL/GenBank/DDBJ whole genome shotgun (WGS) entry which is preliminary data.</text>
</comment>
<dbReference type="OrthoDB" id="9799969at2"/>
<evidence type="ECO:0000256" key="6">
    <source>
        <dbReference type="ARBA" id="ARBA00023065"/>
    </source>
</evidence>
<evidence type="ECO:0000313" key="14">
    <source>
        <dbReference type="Proteomes" id="UP000238137"/>
    </source>
</evidence>
<proteinExistence type="inferred from homology"/>
<dbReference type="InterPro" id="IPR001469">
    <property type="entry name" value="ATP_synth_F1_dsu/esu"/>
</dbReference>
<evidence type="ECO:0000259" key="12">
    <source>
        <dbReference type="Pfam" id="PF02823"/>
    </source>
</evidence>
<gene>
    <name evidence="10 13" type="primary">atpC</name>
    <name evidence="13" type="ORF">A7A09_012535</name>
</gene>
<dbReference type="GO" id="GO:0045259">
    <property type="term" value="C:proton-transporting ATP synthase complex"/>
    <property type="evidence" value="ECO:0007669"/>
    <property type="project" value="UniProtKB-KW"/>
</dbReference>
<keyword evidence="10" id="KW-1003">Cell membrane</keyword>
<evidence type="ECO:0000256" key="7">
    <source>
        <dbReference type="ARBA" id="ARBA00023136"/>
    </source>
</evidence>
<dbReference type="RefSeq" id="WP_106691722.1">
    <property type="nucleotide sequence ID" value="NZ_PXNQ02000007.1"/>
</dbReference>
<dbReference type="Gene3D" id="2.60.15.10">
    <property type="entry name" value="F0F1 ATP synthase delta/epsilon subunit, N-terminal"/>
    <property type="match status" value="1"/>
</dbReference>
<evidence type="ECO:0000256" key="1">
    <source>
        <dbReference type="ARBA" id="ARBA00003543"/>
    </source>
</evidence>
<evidence type="ECO:0000256" key="8">
    <source>
        <dbReference type="ARBA" id="ARBA00023196"/>
    </source>
</evidence>
<dbReference type="SUPFAM" id="SSF51344">
    <property type="entry name" value="Epsilon subunit of F1F0-ATP synthase N-terminal domain"/>
    <property type="match status" value="1"/>
</dbReference>
<reference evidence="13" key="1">
    <citation type="submission" date="2018-05" db="EMBL/GenBank/DDBJ databases">
        <title>Reclassification of Methylarcula marina and Methylarcula terricola as Paracoccus methylarcula sp.nov., comb.nov. and Paracoccus terricola comb.nov.</title>
        <authorList>
            <person name="Shmareva M.N."/>
            <person name="Doronina N.V."/>
            <person name="Vasilenko O.V."/>
            <person name="Tarlachkov S.V."/>
            <person name="Trotsenko Y.A."/>
        </authorList>
    </citation>
    <scope>NUCLEOTIDE SEQUENCE [LARGE SCALE GENOMIC DNA]</scope>
    <source>
        <strain evidence="13">VKM B-2159</strain>
    </source>
</reference>
<dbReference type="Proteomes" id="UP000238137">
    <property type="component" value="Unassembled WGS sequence"/>
</dbReference>
<keyword evidence="5 10" id="KW-0375">Hydrogen ion transport</keyword>
<dbReference type="InterPro" id="IPR036771">
    <property type="entry name" value="ATPsynth_dsu/esu_N"/>
</dbReference>
<dbReference type="EMBL" id="PXNQ02000007">
    <property type="protein sequence ID" value="RNF34216.1"/>
    <property type="molecule type" value="Genomic_DNA"/>
</dbReference>
<dbReference type="Pfam" id="PF02823">
    <property type="entry name" value="ATP-synt_DE_N"/>
    <property type="match status" value="1"/>
</dbReference>
<keyword evidence="9 10" id="KW-0066">ATP synthesis</keyword>
<comment type="subunit">
    <text evidence="10 11">F-type ATPases have 2 components, CF(1) - the catalytic core - and CF(0) - the membrane proton channel. CF(1) has five subunits: alpha(3), beta(3), gamma(1), delta(1), epsilon(1). CF(0) has three main subunits: a, b and c.</text>
</comment>
<dbReference type="InterPro" id="IPR020546">
    <property type="entry name" value="ATP_synth_F1_dsu/esu_N"/>
</dbReference>
<dbReference type="GO" id="GO:0005886">
    <property type="term" value="C:plasma membrane"/>
    <property type="evidence" value="ECO:0007669"/>
    <property type="project" value="UniProtKB-SubCell"/>
</dbReference>
<keyword evidence="7 10" id="KW-0472">Membrane</keyword>
<evidence type="ECO:0000256" key="5">
    <source>
        <dbReference type="ARBA" id="ARBA00022781"/>
    </source>
</evidence>
<dbReference type="HAMAP" id="MF_00530">
    <property type="entry name" value="ATP_synth_epsil_bac"/>
    <property type="match status" value="1"/>
</dbReference>
<keyword evidence="6 10" id="KW-0406">Ion transport</keyword>
<evidence type="ECO:0000256" key="3">
    <source>
        <dbReference type="ARBA" id="ARBA00005712"/>
    </source>
</evidence>
<feature type="domain" description="ATP synthase F1 complex delta/epsilon subunit N-terminal" evidence="12">
    <location>
        <begin position="5"/>
        <end position="83"/>
    </location>
</feature>
<protein>
    <recommendedName>
        <fullName evidence="10">ATP synthase epsilon chain</fullName>
    </recommendedName>
    <alternativeName>
        <fullName evidence="10">ATP synthase F1 sector epsilon subunit</fullName>
    </alternativeName>
    <alternativeName>
        <fullName evidence="10">F-ATPase epsilon subunit</fullName>
    </alternativeName>
</protein>
<sequence>MADSMQFDLVSPERKLISVPVREVRLPGTEGDLTAMPGHAPVIVSLRPGLVTVVADDGASNEFAVTGGFAEINAESVSLLAERGHPREEITQEIFNEMMTEAHRKKKAAEKKAEIHSAGEEFVTAAIKLLADMEALGTHIGLDPNQASIPD</sequence>
<dbReference type="CDD" id="cd12152">
    <property type="entry name" value="F1-ATPase_delta"/>
    <property type="match status" value="1"/>
</dbReference>
<dbReference type="NCBIfam" id="TIGR01216">
    <property type="entry name" value="ATP_synt_epsi"/>
    <property type="match status" value="1"/>
</dbReference>
<evidence type="ECO:0000256" key="4">
    <source>
        <dbReference type="ARBA" id="ARBA00022448"/>
    </source>
</evidence>
<evidence type="ECO:0000256" key="11">
    <source>
        <dbReference type="RuleBase" id="RU003656"/>
    </source>
</evidence>
<dbReference type="PANTHER" id="PTHR13822">
    <property type="entry name" value="ATP SYNTHASE DELTA/EPSILON CHAIN"/>
    <property type="match status" value="1"/>
</dbReference>
<dbReference type="GO" id="GO:0046933">
    <property type="term" value="F:proton-transporting ATP synthase activity, rotational mechanism"/>
    <property type="evidence" value="ECO:0007669"/>
    <property type="project" value="UniProtKB-UniRule"/>
</dbReference>
<keyword evidence="4 10" id="KW-0813">Transport</keyword>
<comment type="function">
    <text evidence="1 10">Produces ATP from ADP in the presence of a proton gradient across the membrane.</text>
</comment>
<keyword evidence="14" id="KW-1185">Reference proteome</keyword>
<accession>A0A422QW50</accession>
<evidence type="ECO:0000256" key="2">
    <source>
        <dbReference type="ARBA" id="ARBA00004184"/>
    </source>
</evidence>
<dbReference type="GO" id="GO:0012505">
    <property type="term" value="C:endomembrane system"/>
    <property type="evidence" value="ECO:0007669"/>
    <property type="project" value="UniProtKB-SubCell"/>
</dbReference>
<dbReference type="PANTHER" id="PTHR13822:SF10">
    <property type="entry name" value="ATP SYNTHASE EPSILON CHAIN, CHLOROPLASTIC"/>
    <property type="match status" value="1"/>
</dbReference>
<dbReference type="GO" id="GO:0005524">
    <property type="term" value="F:ATP binding"/>
    <property type="evidence" value="ECO:0007669"/>
    <property type="project" value="UniProtKB-UniRule"/>
</dbReference>
<name>A0A422QW50_9RHOB</name>
<dbReference type="AlphaFoldDB" id="A0A422QW50"/>
<evidence type="ECO:0000313" key="13">
    <source>
        <dbReference type="EMBL" id="RNF34216.1"/>
    </source>
</evidence>
<comment type="subcellular location">
    <subcellularLocation>
        <location evidence="10">Cell membrane</location>
        <topology evidence="10">Peripheral membrane protein</topology>
    </subcellularLocation>
    <subcellularLocation>
        <location evidence="2">Endomembrane system</location>
        <topology evidence="2">Peripheral membrane protein</topology>
    </subcellularLocation>
</comment>
<dbReference type="NCBIfam" id="NF009978">
    <property type="entry name" value="PRK13443.1"/>
    <property type="match status" value="1"/>
</dbReference>
<keyword evidence="8 10" id="KW-0139">CF(1)</keyword>
<comment type="similarity">
    <text evidence="3 10 11">Belongs to the ATPase epsilon chain family.</text>
</comment>